<dbReference type="GO" id="GO:0046890">
    <property type="term" value="P:regulation of lipid biosynthetic process"/>
    <property type="evidence" value="ECO:0007669"/>
    <property type="project" value="TreeGrafter"/>
</dbReference>
<feature type="region of interest" description="Disordered" evidence="6">
    <location>
        <begin position="1"/>
        <end position="20"/>
    </location>
</feature>
<proteinExistence type="evidence at transcript level"/>
<protein>
    <submittedName>
        <fullName evidence="7">Myb-like protein A</fullName>
    </submittedName>
</protein>
<feature type="region of interest" description="Disordered" evidence="6">
    <location>
        <begin position="146"/>
        <end position="170"/>
    </location>
</feature>
<comment type="similarity">
    <text evidence="3">Belongs to the SPOT14 family.</text>
</comment>
<dbReference type="Pfam" id="PF07084">
    <property type="entry name" value="Spot_14"/>
    <property type="match status" value="1"/>
</dbReference>
<comment type="subcellular location">
    <subcellularLocation>
        <location evidence="2">Cytoplasm</location>
    </subcellularLocation>
    <subcellularLocation>
        <location evidence="1">Nucleus</location>
    </subcellularLocation>
</comment>
<dbReference type="InterPro" id="IPR053719">
    <property type="entry name" value="Lipogen_MT_Stabilize_sf"/>
</dbReference>
<organism evidence="7">
    <name type="scientific">Hirondellea gigas</name>
    <dbReference type="NCBI Taxonomy" id="1518452"/>
    <lineage>
        <taxon>Eukaryota</taxon>
        <taxon>Metazoa</taxon>
        <taxon>Ecdysozoa</taxon>
        <taxon>Arthropoda</taxon>
        <taxon>Crustacea</taxon>
        <taxon>Multicrustacea</taxon>
        <taxon>Malacostraca</taxon>
        <taxon>Eumalacostraca</taxon>
        <taxon>Peracarida</taxon>
        <taxon>Amphipoda</taxon>
        <taxon>Amphilochidea</taxon>
        <taxon>Lysianassida</taxon>
        <taxon>Lysianassidira</taxon>
        <taxon>Lysianassoidea</taxon>
        <taxon>Lysianassidae</taxon>
        <taxon>Hirondellea</taxon>
    </lineage>
</organism>
<dbReference type="Gene3D" id="6.10.140.1610">
    <property type="match status" value="1"/>
</dbReference>
<accession>A0A2P2HXQ8</accession>
<evidence type="ECO:0000256" key="5">
    <source>
        <dbReference type="ARBA" id="ARBA00023242"/>
    </source>
</evidence>
<evidence type="ECO:0000256" key="2">
    <source>
        <dbReference type="ARBA" id="ARBA00004496"/>
    </source>
</evidence>
<dbReference type="PANTHER" id="PTHR14315:SF17">
    <property type="entry name" value="MIP21584P"/>
    <property type="match status" value="1"/>
</dbReference>
<feature type="compositionally biased region" description="Acidic residues" evidence="6">
    <location>
        <begin position="193"/>
        <end position="203"/>
    </location>
</feature>
<dbReference type="AlphaFoldDB" id="A0A2P2HXQ8"/>
<dbReference type="EMBL" id="IACF01000807">
    <property type="protein sequence ID" value="LAB66558.1"/>
    <property type="molecule type" value="mRNA"/>
</dbReference>
<evidence type="ECO:0000256" key="4">
    <source>
        <dbReference type="ARBA" id="ARBA00022490"/>
    </source>
</evidence>
<evidence type="ECO:0000256" key="6">
    <source>
        <dbReference type="SAM" id="MobiDB-lite"/>
    </source>
</evidence>
<feature type="compositionally biased region" description="Low complexity" evidence="6">
    <location>
        <begin position="146"/>
        <end position="157"/>
    </location>
</feature>
<feature type="region of interest" description="Disordered" evidence="6">
    <location>
        <begin position="193"/>
        <end position="214"/>
    </location>
</feature>
<dbReference type="GO" id="GO:0005829">
    <property type="term" value="C:cytosol"/>
    <property type="evidence" value="ECO:0007669"/>
    <property type="project" value="TreeGrafter"/>
</dbReference>
<name>A0A2P2HXQ8_9CRUS</name>
<evidence type="ECO:0000256" key="1">
    <source>
        <dbReference type="ARBA" id="ARBA00004123"/>
    </source>
</evidence>
<dbReference type="GO" id="GO:0005634">
    <property type="term" value="C:nucleus"/>
    <property type="evidence" value="ECO:0007669"/>
    <property type="project" value="UniProtKB-SubCell"/>
</dbReference>
<feature type="compositionally biased region" description="Basic and acidic residues" evidence="6">
    <location>
        <begin position="1"/>
        <end position="16"/>
    </location>
</feature>
<dbReference type="InterPro" id="IPR009786">
    <property type="entry name" value="Spot_14"/>
</dbReference>
<evidence type="ECO:0000256" key="3">
    <source>
        <dbReference type="ARBA" id="ARBA00009488"/>
    </source>
</evidence>
<dbReference type="PANTHER" id="PTHR14315">
    <property type="entry name" value="SPOT14 FAMILY MEMBER"/>
    <property type="match status" value="1"/>
</dbReference>
<reference evidence="7" key="1">
    <citation type="journal article" date="2018" name="Biosci. Biotechnol. Biochem.">
        <title>Polysaccharide hydrolase of the hadal zone amphipods Hirondellea gigas.</title>
        <authorList>
            <person name="Kobayashi H."/>
            <person name="Nagahama T."/>
            <person name="Arai W."/>
            <person name="Sasagawa Y."/>
            <person name="Umeda M."/>
            <person name="Hayashi T."/>
            <person name="Nikaido I."/>
            <person name="Watanabe H."/>
            <person name="Oguri K."/>
            <person name="Kitazato H."/>
            <person name="Fujioka K."/>
            <person name="Kido Y."/>
            <person name="Takami H."/>
        </authorList>
    </citation>
    <scope>NUCLEOTIDE SEQUENCE</scope>
    <source>
        <tissue evidence="7">Whole body</tissue>
    </source>
</reference>
<feature type="compositionally biased region" description="Polar residues" evidence="6">
    <location>
        <begin position="204"/>
        <end position="214"/>
    </location>
</feature>
<keyword evidence="5" id="KW-0539">Nucleus</keyword>
<evidence type="ECO:0000313" key="7">
    <source>
        <dbReference type="EMBL" id="LAB66558.1"/>
    </source>
</evidence>
<keyword evidence="4" id="KW-0963">Cytoplasm</keyword>
<sequence>MEHDNFMMMSRSEHRNTGGTFSSQSVLTAVQRFVNSVNTMNETIMVPSRLLDMDITSIENQSIPVLLRGDSDPFAVYGMLNGTKNDLMYGLPTTEKEELLKAAKNKENTSDRWSSPYDSVSDITSTINNSYNHLNSNSTTCSTNSVVSNNHASNSNSRITKPVPSRRTSTLSMISVNSSGSESGGESDIVEEASDEVDSDIGTDDSSAPESVAQASAQLREHLIGLYSSLTQLSEAAVYISDRYQEVISQ</sequence>